<sequence length="381" mass="42023">MAAAEPPSFFQRNVPAVVSWSPDNDSSDGKKYLGYTYGVPPCPVTFDMHVDPVRNLGFFKLCIPVGMKGRKGKTSVFLFLPPEHVASLDVVPTSEIPEPFLQTLSRSEDASMSLDAIGLRFALGKPPPVIVPRGTGIHPKTDSYAKILADLQSLAQAASFVVYVSGKAVLKARVDEARTRPLRSLPGEGRVDRLCDGKGGKAIGWENLCLYAGEEPPSYRQVSPPPPATQKTRGKKRKKRDASSSSDGEDLASLAASIAQLKTLHERDVATLRAETREREQRFEQRLAEAQQQLDDRLHAVATELDKQIEERFAECLDEAADVAALQVDEHLTHVKDKLHDVVAAEMRNVEDEVKRHLCDTPITLSFENSRSAPFQLQFEV</sequence>
<dbReference type="STRING" id="1287680.R1H2T8"/>
<name>R1H2T8_BOTPV</name>
<organism evidence="2 3">
    <name type="scientific">Botryosphaeria parva (strain UCR-NP2)</name>
    <name type="common">Grapevine canker fungus</name>
    <name type="synonym">Neofusicoccum parvum</name>
    <dbReference type="NCBI Taxonomy" id="1287680"/>
    <lineage>
        <taxon>Eukaryota</taxon>
        <taxon>Fungi</taxon>
        <taxon>Dikarya</taxon>
        <taxon>Ascomycota</taxon>
        <taxon>Pezizomycotina</taxon>
        <taxon>Dothideomycetes</taxon>
        <taxon>Dothideomycetes incertae sedis</taxon>
        <taxon>Botryosphaeriales</taxon>
        <taxon>Botryosphaeriaceae</taxon>
        <taxon>Neofusicoccum</taxon>
    </lineage>
</organism>
<dbReference type="AlphaFoldDB" id="R1H2T8"/>
<dbReference type="KEGG" id="npa:UCRNP2_469"/>
<protein>
    <submittedName>
        <fullName evidence="2">Uncharacterized protein</fullName>
    </submittedName>
</protein>
<accession>R1H2T8</accession>
<dbReference type="OrthoDB" id="47007at2759"/>
<dbReference type="eggNOG" id="ENOG502SYK3">
    <property type="taxonomic scope" value="Eukaryota"/>
</dbReference>
<gene>
    <name evidence="2" type="ORF">UCRNP2_469</name>
</gene>
<feature type="region of interest" description="Disordered" evidence="1">
    <location>
        <begin position="216"/>
        <end position="251"/>
    </location>
</feature>
<evidence type="ECO:0000313" key="2">
    <source>
        <dbReference type="EMBL" id="EOD52734.1"/>
    </source>
</evidence>
<evidence type="ECO:0000256" key="1">
    <source>
        <dbReference type="SAM" id="MobiDB-lite"/>
    </source>
</evidence>
<reference evidence="3" key="1">
    <citation type="journal article" date="2013" name="Genome Announc.">
        <title>Draft genome sequence of Neofusicoccum parvum isolate UCR-NP2, a fungal vascular pathogen associated with grapevine cankers.</title>
        <authorList>
            <person name="Blanco-Ulate B."/>
            <person name="Rolshausen P."/>
            <person name="Cantu D."/>
        </authorList>
    </citation>
    <scope>NUCLEOTIDE SEQUENCE [LARGE SCALE GENOMIC DNA]</scope>
    <source>
        <strain evidence="3">UCR-NP2</strain>
    </source>
</reference>
<evidence type="ECO:0000313" key="3">
    <source>
        <dbReference type="Proteomes" id="UP000013521"/>
    </source>
</evidence>
<dbReference type="EMBL" id="KB915695">
    <property type="protein sequence ID" value="EOD52734.1"/>
    <property type="molecule type" value="Genomic_DNA"/>
</dbReference>
<proteinExistence type="predicted"/>
<dbReference type="Proteomes" id="UP000013521">
    <property type="component" value="Unassembled WGS sequence"/>
</dbReference>
<dbReference type="HOGENOM" id="CLU_725613_0_0_1"/>
<dbReference type="OMA" id="CWNDATR"/>